<dbReference type="AlphaFoldDB" id="A0A2J6WPS4"/>
<dbReference type="SUPFAM" id="SSF89919">
    <property type="entry name" value="Ribosome-binding factor A, RbfA"/>
    <property type="match status" value="1"/>
</dbReference>
<dbReference type="GO" id="GO:0043024">
    <property type="term" value="F:ribosomal small subunit binding"/>
    <property type="evidence" value="ECO:0007669"/>
    <property type="project" value="TreeGrafter"/>
</dbReference>
<evidence type="ECO:0000256" key="1">
    <source>
        <dbReference type="ARBA" id="ARBA00022517"/>
    </source>
</evidence>
<dbReference type="GO" id="GO:0030490">
    <property type="term" value="P:maturation of SSU-rRNA"/>
    <property type="evidence" value="ECO:0007669"/>
    <property type="project" value="UniProtKB-UniRule"/>
</dbReference>
<comment type="similarity">
    <text evidence="2">Belongs to the RbfA family.</text>
</comment>
<comment type="caution">
    <text evidence="3">The sequence shown here is derived from an EMBL/GenBank/DDBJ whole genome shotgun (WGS) entry which is preliminary data.</text>
</comment>
<dbReference type="GO" id="GO:0005829">
    <property type="term" value="C:cytosol"/>
    <property type="evidence" value="ECO:0007669"/>
    <property type="project" value="TreeGrafter"/>
</dbReference>
<comment type="subcellular location">
    <subcellularLocation>
        <location evidence="2">Cytoplasm</location>
    </subcellularLocation>
</comment>
<protein>
    <recommendedName>
        <fullName evidence="2">Ribosome-binding factor A</fullName>
    </recommendedName>
</protein>
<evidence type="ECO:0000313" key="4">
    <source>
        <dbReference type="Proteomes" id="UP000242881"/>
    </source>
</evidence>
<dbReference type="EMBL" id="PNIN01000023">
    <property type="protein sequence ID" value="PMP72386.1"/>
    <property type="molecule type" value="Genomic_DNA"/>
</dbReference>
<dbReference type="PANTHER" id="PTHR33515:SF1">
    <property type="entry name" value="RIBOSOME-BINDING FACTOR A, CHLOROPLASTIC-RELATED"/>
    <property type="match status" value="1"/>
</dbReference>
<accession>A0A2J6WPS4</accession>
<evidence type="ECO:0000256" key="2">
    <source>
        <dbReference type="HAMAP-Rule" id="MF_00003"/>
    </source>
</evidence>
<dbReference type="RefSeq" id="WP_424605317.1">
    <property type="nucleotide sequence ID" value="NZ_JBNAVA010000003.1"/>
</dbReference>
<dbReference type="PANTHER" id="PTHR33515">
    <property type="entry name" value="RIBOSOME-BINDING FACTOR A, CHLOROPLASTIC-RELATED"/>
    <property type="match status" value="1"/>
</dbReference>
<reference evidence="3 4" key="1">
    <citation type="submission" date="2018-01" db="EMBL/GenBank/DDBJ databases">
        <title>Metagenomic assembled genomes from two thermal pools in the Uzon Caldera, Kamchatka, Russia.</title>
        <authorList>
            <person name="Wilkins L."/>
            <person name="Ettinger C."/>
        </authorList>
    </citation>
    <scope>NUCLEOTIDE SEQUENCE [LARGE SCALE GENOMIC DNA]</scope>
    <source>
        <strain evidence="3">ZAV-05</strain>
    </source>
</reference>
<evidence type="ECO:0000313" key="3">
    <source>
        <dbReference type="EMBL" id="PMP72386.1"/>
    </source>
</evidence>
<keyword evidence="2" id="KW-0963">Cytoplasm</keyword>
<dbReference type="NCBIfam" id="TIGR00082">
    <property type="entry name" value="rbfA"/>
    <property type="match status" value="1"/>
</dbReference>
<dbReference type="Proteomes" id="UP000242881">
    <property type="component" value="Unassembled WGS sequence"/>
</dbReference>
<dbReference type="HAMAP" id="MF_00003">
    <property type="entry name" value="RbfA"/>
    <property type="match status" value="1"/>
</dbReference>
<dbReference type="InterPro" id="IPR000238">
    <property type="entry name" value="RbfA"/>
</dbReference>
<dbReference type="Pfam" id="PF02033">
    <property type="entry name" value="RBFA"/>
    <property type="match status" value="1"/>
</dbReference>
<gene>
    <name evidence="2 3" type="primary">rbfA</name>
    <name evidence="3" type="ORF">C0187_01790</name>
</gene>
<organism evidence="3 4">
    <name type="scientific">Calditerrivibrio nitroreducens</name>
    <dbReference type="NCBI Taxonomy" id="477976"/>
    <lineage>
        <taxon>Bacteria</taxon>
        <taxon>Pseudomonadati</taxon>
        <taxon>Deferribacterota</taxon>
        <taxon>Deferribacteres</taxon>
        <taxon>Deferribacterales</taxon>
        <taxon>Calditerrivibrionaceae</taxon>
    </lineage>
</organism>
<proteinExistence type="inferred from homology"/>
<dbReference type="Gene3D" id="3.30.300.20">
    <property type="match status" value="1"/>
</dbReference>
<comment type="subunit">
    <text evidence="2">Monomer. Binds 30S ribosomal subunits, but not 50S ribosomal subunits or 70S ribosomes.</text>
</comment>
<dbReference type="InterPro" id="IPR023799">
    <property type="entry name" value="RbfA_dom_sf"/>
</dbReference>
<sequence length="116" mass="13646">MKKETFRDRRVGELLKEEISRIVQYEVKNPNIHGLIITDVVVTKDLSLARVYIRSFDGTDMEILRQELDLAKNFIYSKLKKSIKIKKVPNLTFFVDNTLDYASKIEELLKQVKQQD</sequence>
<comment type="function">
    <text evidence="2">One of several proteins that assist in the late maturation steps of the functional core of the 30S ribosomal subunit. Associates with free 30S ribosomal subunits (but not with 30S subunits that are part of 70S ribosomes or polysomes). Required for efficient processing of 16S rRNA. May interact with the 5'-terminal helix region of 16S rRNA.</text>
</comment>
<keyword evidence="1 2" id="KW-0690">Ribosome biogenesis</keyword>
<name>A0A2J6WPS4_9BACT</name>
<dbReference type="InterPro" id="IPR015946">
    <property type="entry name" value="KH_dom-like_a/b"/>
</dbReference>